<dbReference type="PANTHER" id="PTHR11552">
    <property type="entry name" value="GLUCOSE-METHANOL-CHOLINE GMC OXIDOREDUCTASE"/>
    <property type="match status" value="1"/>
</dbReference>
<dbReference type="InterPro" id="IPR007867">
    <property type="entry name" value="GMC_OxRtase_C"/>
</dbReference>
<evidence type="ECO:0000259" key="4">
    <source>
        <dbReference type="PROSITE" id="PS00624"/>
    </source>
</evidence>
<dbReference type="InterPro" id="IPR000172">
    <property type="entry name" value="GMC_OxRdtase_N"/>
</dbReference>
<dbReference type="SUPFAM" id="SSF51905">
    <property type="entry name" value="FAD/NAD(P)-binding domain"/>
    <property type="match status" value="1"/>
</dbReference>
<keyword evidence="2" id="KW-0274">FAD</keyword>
<evidence type="ECO:0000313" key="5">
    <source>
        <dbReference type="EMBL" id="KAK8084621.1"/>
    </source>
</evidence>
<dbReference type="Pfam" id="PF00732">
    <property type="entry name" value="GMC_oxred_N"/>
    <property type="match status" value="1"/>
</dbReference>
<dbReference type="Gene3D" id="3.30.560.10">
    <property type="entry name" value="Glucose Oxidase, domain 3"/>
    <property type="match status" value="1"/>
</dbReference>
<dbReference type="PANTHER" id="PTHR11552:SF123">
    <property type="entry name" value="GMC OXIDOREDUCTASE (AFU_ORTHOLOGUE AFUA_2G01770)-RELATED"/>
    <property type="match status" value="1"/>
</dbReference>
<comment type="caution">
    <text evidence="5">The sequence shown here is derived from an EMBL/GenBank/DDBJ whole genome shotgun (WGS) entry which is preliminary data.</text>
</comment>
<keyword evidence="2" id="KW-0285">Flavoprotein</keyword>
<dbReference type="PIRSF" id="PIRSF000137">
    <property type="entry name" value="Alcohol_oxidase"/>
    <property type="match status" value="1"/>
</dbReference>
<name>A0ABR1WQB0_9PEZI</name>
<proteinExistence type="inferred from homology"/>
<evidence type="ECO:0000259" key="3">
    <source>
        <dbReference type="PROSITE" id="PS00623"/>
    </source>
</evidence>
<dbReference type="InterPro" id="IPR012132">
    <property type="entry name" value="GMC_OxRdtase"/>
</dbReference>
<dbReference type="EMBL" id="JAQQWN010000005">
    <property type="protein sequence ID" value="KAK8084621.1"/>
    <property type="molecule type" value="Genomic_DNA"/>
</dbReference>
<organism evidence="5 6">
    <name type="scientific">Apiospora hydei</name>
    <dbReference type="NCBI Taxonomy" id="1337664"/>
    <lineage>
        <taxon>Eukaryota</taxon>
        <taxon>Fungi</taxon>
        <taxon>Dikarya</taxon>
        <taxon>Ascomycota</taxon>
        <taxon>Pezizomycotina</taxon>
        <taxon>Sordariomycetes</taxon>
        <taxon>Xylariomycetidae</taxon>
        <taxon>Amphisphaeriales</taxon>
        <taxon>Apiosporaceae</taxon>
        <taxon>Apiospora</taxon>
    </lineage>
</organism>
<dbReference type="Pfam" id="PF05199">
    <property type="entry name" value="GMC_oxred_C"/>
    <property type="match status" value="1"/>
</dbReference>
<evidence type="ECO:0000256" key="1">
    <source>
        <dbReference type="ARBA" id="ARBA00010790"/>
    </source>
</evidence>
<dbReference type="GeneID" id="92043267"/>
<reference evidence="5 6" key="1">
    <citation type="submission" date="2023-01" db="EMBL/GenBank/DDBJ databases">
        <title>Analysis of 21 Apiospora genomes using comparative genomics revels a genus with tremendous synthesis potential of carbohydrate active enzymes and secondary metabolites.</title>
        <authorList>
            <person name="Sorensen T."/>
        </authorList>
    </citation>
    <scope>NUCLEOTIDE SEQUENCE [LARGE SCALE GENOMIC DNA]</scope>
    <source>
        <strain evidence="5 6">CBS 114990</strain>
    </source>
</reference>
<evidence type="ECO:0000256" key="2">
    <source>
        <dbReference type="RuleBase" id="RU003968"/>
    </source>
</evidence>
<feature type="domain" description="Glucose-methanol-choline oxidoreductase N-terminal" evidence="3">
    <location>
        <begin position="79"/>
        <end position="102"/>
    </location>
</feature>
<evidence type="ECO:0000313" key="6">
    <source>
        <dbReference type="Proteomes" id="UP001433268"/>
    </source>
</evidence>
<dbReference type="Gene3D" id="3.50.50.60">
    <property type="entry name" value="FAD/NAD(P)-binding domain"/>
    <property type="match status" value="1"/>
</dbReference>
<dbReference type="RefSeq" id="XP_066669130.1">
    <property type="nucleotide sequence ID" value="XM_066810207.1"/>
</dbReference>
<keyword evidence="6" id="KW-1185">Reference proteome</keyword>
<gene>
    <name evidence="5" type="ORF">PG997_005892</name>
</gene>
<dbReference type="PROSITE" id="PS00624">
    <property type="entry name" value="GMC_OXRED_2"/>
    <property type="match status" value="1"/>
</dbReference>
<sequence>MMLWDYIVVGGGLSGSVVSNRLLQQDGSLKILLIEAGPNANDQNIWPNATNTMGGTYDWNLTSIPQVHVDNRPIALAQGKALGGGTLINMGLWTRGDRSEYDAWGEIVGDKRWSYDGLLPYMKKTELYWNQTINAEQHGYEGKVHLQTPTSTNRTYPLRQKVLESWGQVGVSALPSLDANAGEITGVAEFSECRDQGRRQTASAVYSLDGIMVLADTLVAKVLITGPAGSPSASGIQLENGTSILGREVILAAGAVHTPQLLMLSGIGPEAELSKHSIPVKKDLPDVGKNYADHILSPSAWKVKNPEQGWALGSSNPIFKSAANALGSPADFVVTTSIKGDGLAKAIEADEGKAPTPDHPLLRNGAFFEHIMLYTGSTDGSRVGFSGISLSPTSRGSVTLASADIRDQPVIDPNYLATAVDRYVYREGVRQEVAVAGSAQTVLGREILDGEAQPEGVAEPYTPDSTDEYIDARIRAAARSVHHPMGTAAMGKVVDTNLRVKGVCGLRIVDASVLPAVVPAHLMVAVYAVAEQAADIILQDQKQCTKCIPPPERAGNGTSTR</sequence>
<feature type="domain" description="Glucose-methanol-choline oxidoreductase N-terminal" evidence="4">
    <location>
        <begin position="254"/>
        <end position="268"/>
    </location>
</feature>
<dbReference type="PROSITE" id="PS00623">
    <property type="entry name" value="GMC_OXRED_1"/>
    <property type="match status" value="1"/>
</dbReference>
<dbReference type="SUPFAM" id="SSF54373">
    <property type="entry name" value="FAD-linked reductases, C-terminal domain"/>
    <property type="match status" value="1"/>
</dbReference>
<comment type="similarity">
    <text evidence="1 2">Belongs to the GMC oxidoreductase family.</text>
</comment>
<dbReference type="Proteomes" id="UP001433268">
    <property type="component" value="Unassembled WGS sequence"/>
</dbReference>
<accession>A0ABR1WQB0</accession>
<protein>
    <submittedName>
        <fullName evidence="5">Oxygen-dependent choline dehydrogenase</fullName>
    </submittedName>
</protein>
<dbReference type="InterPro" id="IPR036188">
    <property type="entry name" value="FAD/NAD-bd_sf"/>
</dbReference>